<dbReference type="OrthoDB" id="9795647at2"/>
<dbReference type="Gene3D" id="3.40.50.720">
    <property type="entry name" value="NAD(P)-binding Rossmann-like Domain"/>
    <property type="match status" value="1"/>
</dbReference>
<protein>
    <submittedName>
        <fullName evidence="4">NAD(P)-dependent dehydrogenase, short-chain alcohol dehydrogenase family</fullName>
    </submittedName>
</protein>
<proteinExistence type="inferred from homology"/>
<comment type="similarity">
    <text evidence="1 3">Belongs to the short-chain dehydrogenases/reductases (SDR) family.</text>
</comment>
<evidence type="ECO:0000313" key="4">
    <source>
        <dbReference type="EMBL" id="SHN18265.1"/>
    </source>
</evidence>
<evidence type="ECO:0000313" key="5">
    <source>
        <dbReference type="Proteomes" id="UP000184440"/>
    </source>
</evidence>
<evidence type="ECO:0000256" key="1">
    <source>
        <dbReference type="ARBA" id="ARBA00006484"/>
    </source>
</evidence>
<dbReference type="Proteomes" id="UP000184440">
    <property type="component" value="Unassembled WGS sequence"/>
</dbReference>
<dbReference type="Pfam" id="PF00106">
    <property type="entry name" value="adh_short"/>
    <property type="match status" value="1"/>
</dbReference>
<dbReference type="PANTHER" id="PTHR43658:SF8">
    <property type="entry name" value="17-BETA-HYDROXYSTEROID DEHYDROGENASE 14-RELATED"/>
    <property type="match status" value="1"/>
</dbReference>
<keyword evidence="5" id="KW-1185">Reference proteome</keyword>
<dbReference type="InterPro" id="IPR036291">
    <property type="entry name" value="NAD(P)-bd_dom_sf"/>
</dbReference>
<dbReference type="RefSeq" id="WP_073256552.1">
    <property type="nucleotide sequence ID" value="NZ_FRCS01000003.1"/>
</dbReference>
<keyword evidence="2" id="KW-0560">Oxidoreductase</keyword>
<dbReference type="PANTHER" id="PTHR43658">
    <property type="entry name" value="SHORT-CHAIN DEHYDROGENASE/REDUCTASE"/>
    <property type="match status" value="1"/>
</dbReference>
<evidence type="ECO:0000256" key="3">
    <source>
        <dbReference type="RuleBase" id="RU000363"/>
    </source>
</evidence>
<dbReference type="PRINTS" id="PR00080">
    <property type="entry name" value="SDRFAMILY"/>
</dbReference>
<dbReference type="EMBL" id="FRCS01000003">
    <property type="protein sequence ID" value="SHN18265.1"/>
    <property type="molecule type" value="Genomic_DNA"/>
</dbReference>
<dbReference type="PROSITE" id="PS00061">
    <property type="entry name" value="ADH_SHORT"/>
    <property type="match status" value="1"/>
</dbReference>
<reference evidence="4 5" key="1">
    <citation type="submission" date="2016-11" db="EMBL/GenBank/DDBJ databases">
        <authorList>
            <person name="Jaros S."/>
            <person name="Januszkiewicz K."/>
            <person name="Wedrychowicz H."/>
        </authorList>
    </citation>
    <scope>NUCLEOTIDE SEQUENCE [LARGE SCALE GENOMIC DNA]</scope>
    <source>
        <strain evidence="4 5">DSM 46144</strain>
    </source>
</reference>
<dbReference type="InterPro" id="IPR002347">
    <property type="entry name" value="SDR_fam"/>
</dbReference>
<dbReference type="STRING" id="134849.SAMN05443668_103487"/>
<evidence type="ECO:0000256" key="2">
    <source>
        <dbReference type="ARBA" id="ARBA00023002"/>
    </source>
</evidence>
<organism evidence="4 5">
    <name type="scientific">Cryptosporangium aurantiacum</name>
    <dbReference type="NCBI Taxonomy" id="134849"/>
    <lineage>
        <taxon>Bacteria</taxon>
        <taxon>Bacillati</taxon>
        <taxon>Actinomycetota</taxon>
        <taxon>Actinomycetes</taxon>
        <taxon>Cryptosporangiales</taxon>
        <taxon>Cryptosporangiaceae</taxon>
        <taxon>Cryptosporangium</taxon>
    </lineage>
</organism>
<dbReference type="PRINTS" id="PR00081">
    <property type="entry name" value="GDHRDH"/>
</dbReference>
<name>A0A1M7PLV4_9ACTN</name>
<dbReference type="GO" id="GO:0016491">
    <property type="term" value="F:oxidoreductase activity"/>
    <property type="evidence" value="ECO:0007669"/>
    <property type="project" value="UniProtKB-KW"/>
</dbReference>
<dbReference type="InterPro" id="IPR020904">
    <property type="entry name" value="Sc_DH/Rdtase_CS"/>
</dbReference>
<gene>
    <name evidence="4" type="ORF">SAMN05443668_103487</name>
</gene>
<dbReference type="SUPFAM" id="SSF51735">
    <property type="entry name" value="NAD(P)-binding Rossmann-fold domains"/>
    <property type="match status" value="1"/>
</dbReference>
<dbReference type="AlphaFoldDB" id="A0A1M7PLV4"/>
<accession>A0A1M7PLV4</accession>
<sequence>MDVNGASAIVTGGAGGLGEATVRRLVAAGATVVIADLADDRGKALADELGPAARYLSTDVLDEESVLAAIAAANEAGPLRVLVNAHGGSSGGASRVVGRDGSPTPLDSFTWYLNLFLTGTYNTLRLAAAAMAKNDPDDGGARGVVVNTASIAAYEGQIGQTAYSAAKGGVVGLTLPAARDLSPLGIRVVAIAPGTFFTPAFRMEREEAEQRWGSGVPFPKRMGSPSEYAELVHSIVINDYLNGEIIRLDGALRFTPK</sequence>